<organism evidence="1">
    <name type="scientific">marine metagenome</name>
    <dbReference type="NCBI Taxonomy" id="408172"/>
    <lineage>
        <taxon>unclassified sequences</taxon>
        <taxon>metagenomes</taxon>
        <taxon>ecological metagenomes</taxon>
    </lineage>
</organism>
<dbReference type="EMBL" id="UINC01133236">
    <property type="protein sequence ID" value="SVD16057.1"/>
    <property type="molecule type" value="Genomic_DNA"/>
</dbReference>
<proteinExistence type="predicted"/>
<reference evidence="1" key="1">
    <citation type="submission" date="2018-05" db="EMBL/GenBank/DDBJ databases">
        <authorList>
            <person name="Lanie J.A."/>
            <person name="Ng W.-L."/>
            <person name="Kazmierczak K.M."/>
            <person name="Andrzejewski T.M."/>
            <person name="Davidsen T.M."/>
            <person name="Wayne K.J."/>
            <person name="Tettelin H."/>
            <person name="Glass J.I."/>
            <person name="Rusch D."/>
            <person name="Podicherti R."/>
            <person name="Tsui H.-C.T."/>
            <person name="Winkler M.E."/>
        </authorList>
    </citation>
    <scope>NUCLEOTIDE SEQUENCE</scope>
</reference>
<evidence type="ECO:0008006" key="2">
    <source>
        <dbReference type="Google" id="ProtNLM"/>
    </source>
</evidence>
<feature type="non-terminal residue" evidence="1">
    <location>
        <position position="288"/>
    </location>
</feature>
<name>A0A382T3L1_9ZZZZ</name>
<accession>A0A382T3L1</accession>
<protein>
    <recommendedName>
        <fullName evidence="2">SbsA Ig-like domain-containing protein</fullName>
    </recommendedName>
</protein>
<evidence type="ECO:0000313" key="1">
    <source>
        <dbReference type="EMBL" id="SVD16057.1"/>
    </source>
</evidence>
<dbReference type="AlphaFoldDB" id="A0A382T3L1"/>
<sequence>MEGTADGTEVITVSPKVEEGEENDVYYIFDQIGNGAIANQTNGTVPVKDKTPPLLVNDADPVETGVVYTEISTNLYEEIKYFNDTTPTVWLKASDAASTNITLACQVNGGDVLLSKDGTCSNNAFADIEACVNAGAVWTWGAPELLELTITSNIPTPIGIMSGFTATAYFSYDDDDIQFFITDESDNILKKIGTNTDSAAAIHPAIILDTQAASFIDAQTSMADDNSNDYVTVVFDEAVFGNNAAGARVSNLTARLEQNGGTATAASHSGIQSITGEEELLPGASSIR</sequence>
<gene>
    <name evidence="1" type="ORF">METZ01_LOCUS368911</name>
</gene>